<evidence type="ECO:0000259" key="1">
    <source>
        <dbReference type="Pfam" id="PF18724"/>
    </source>
</evidence>
<organism evidence="2 3">
    <name type="scientific">Mycobacterium phage Reprobate</name>
    <dbReference type="NCBI Taxonomy" id="1340828"/>
    <lineage>
        <taxon>Viruses</taxon>
        <taxon>Duplodnaviria</taxon>
        <taxon>Heunggongvirae</taxon>
        <taxon>Uroviricota</taxon>
        <taxon>Caudoviricetes</taxon>
        <taxon>Bclasvirinae</taxon>
        <taxon>Acadianvirus</taxon>
        <taxon>Acadianvirus reprobate</taxon>
    </lineage>
</organism>
<accession>S5XYG4</accession>
<sequence>MTIVDAPSLLADYGTWHRAQVSTGDIDPAYPVLRLVGDALGGGDALGWLVLRHVAYYHLGSALRSMQEAPGAALPDRLLKLRTGTERRGNRDVRAFRRHWDTLRADVEDHGGPVRWLRPEATGVAGWEELTQRILAVHGNGRWAAYKLCEISAKVMGNPITAPDAGHAHSTGPRKGLARLFGAIEGNTPSVIALLDRQTAELAAWLGEPDIAQVETSLCDFNSGCCGRYYIGKDIDEQQEHLLAVPSDLTAVAFSARAGAFASKYRGEVGGWVGIDKARCRVYRDSGRIVTR</sequence>
<evidence type="ECO:0000313" key="2">
    <source>
        <dbReference type="EMBL" id="AGT12739.1"/>
    </source>
</evidence>
<reference evidence="3" key="1">
    <citation type="submission" date="2013-05" db="EMBL/GenBank/DDBJ databases">
        <authorList>
            <person name="Gramoney N."/>
            <person name="Khoza Z."/>
            <person name="Mackenzie J.S."/>
            <person name="Masiteng M.B."/>
            <person name="Mhlamvu N.R."/>
            <person name="Moonsamy B."/>
            <person name="Pillay B."/>
            <person name="Larsen M.H."/>
            <person name="Jacobs W.Jr."/>
            <person name="Rubin E.J."/>
            <person name="Kasprowicz V.O."/>
            <person name="Bishai W.R."/>
            <person name="Bowman C.A."/>
            <person name="Russell D.A."/>
            <person name="Jacobs-Sera D."/>
            <person name="Hendrix R.W."/>
            <person name="Hatfull G.F."/>
        </authorList>
    </citation>
    <scope>NUCLEOTIDE SEQUENCE [LARGE SCALE GENOMIC DNA]</scope>
</reference>
<protein>
    <recommendedName>
        <fullName evidence="1">Amino acid:DNA transferase domain-containing protein</fullName>
    </recommendedName>
</protein>
<evidence type="ECO:0000313" key="3">
    <source>
        <dbReference type="Proteomes" id="UP000015555"/>
    </source>
</evidence>
<dbReference type="RefSeq" id="YP_008409924.1">
    <property type="nucleotide sequence ID" value="NC_022064.1"/>
</dbReference>
<gene>
    <name evidence="2" type="primary">3</name>
    <name evidence="2" type="ORF">REPROBATE_3</name>
</gene>
<name>S5XYG4_9CAUD</name>
<dbReference type="GeneID" id="16546849"/>
<keyword evidence="3" id="KW-1185">Reference proteome</keyword>
<dbReference type="KEGG" id="vg:16546849"/>
<dbReference type="Pfam" id="PF18724">
    <property type="entry name" value="ADDT"/>
    <property type="match status" value="1"/>
</dbReference>
<proteinExistence type="predicted"/>
<dbReference type="EMBL" id="KF024727">
    <property type="protein sequence ID" value="AGT12739.1"/>
    <property type="molecule type" value="Genomic_DNA"/>
</dbReference>
<dbReference type="Proteomes" id="UP000015555">
    <property type="component" value="Segment"/>
</dbReference>
<feature type="domain" description="Amino acid:DNA transferase" evidence="1">
    <location>
        <begin position="82"/>
        <end position="223"/>
    </location>
</feature>
<dbReference type="InterPro" id="IPR040741">
    <property type="entry name" value="ADDT"/>
</dbReference>